<accession>A0A4Q1B063</accession>
<gene>
    <name evidence="7" type="ORF">CP965_11675</name>
</gene>
<dbReference type="InterPro" id="IPR003339">
    <property type="entry name" value="ABC/ECF_trnsptr_transmembrane"/>
</dbReference>
<evidence type="ECO:0000256" key="4">
    <source>
        <dbReference type="ARBA" id="ARBA00022989"/>
    </source>
</evidence>
<comment type="subcellular location">
    <subcellularLocation>
        <location evidence="1">Membrane</location>
        <topology evidence="1">Multi-pass membrane protein</topology>
    </subcellularLocation>
</comment>
<feature type="transmembrane region" description="Helical" evidence="6">
    <location>
        <begin position="51"/>
        <end position="71"/>
    </location>
</feature>
<dbReference type="EMBL" id="NXIE01000005">
    <property type="protein sequence ID" value="RXK11834.1"/>
    <property type="molecule type" value="Genomic_DNA"/>
</dbReference>
<evidence type="ECO:0000313" key="8">
    <source>
        <dbReference type="Proteomes" id="UP000289718"/>
    </source>
</evidence>
<evidence type="ECO:0000313" key="7">
    <source>
        <dbReference type="EMBL" id="RXK11834.1"/>
    </source>
</evidence>
<feature type="transmembrane region" description="Helical" evidence="6">
    <location>
        <begin position="13"/>
        <end position="39"/>
    </location>
</feature>
<evidence type="ECO:0000256" key="5">
    <source>
        <dbReference type="ARBA" id="ARBA00023136"/>
    </source>
</evidence>
<evidence type="ECO:0000256" key="3">
    <source>
        <dbReference type="ARBA" id="ARBA00022692"/>
    </source>
</evidence>
<keyword evidence="8" id="KW-1185">Reference proteome</keyword>
<keyword evidence="3 6" id="KW-0812">Transmembrane</keyword>
<dbReference type="PANTHER" id="PTHR34857:SF2">
    <property type="entry name" value="SLL0384 PROTEIN"/>
    <property type="match status" value="1"/>
</dbReference>
<dbReference type="PANTHER" id="PTHR34857">
    <property type="entry name" value="SLL0384 PROTEIN"/>
    <property type="match status" value="1"/>
</dbReference>
<dbReference type="AlphaFoldDB" id="A0A4Q1B063"/>
<dbReference type="InterPro" id="IPR051611">
    <property type="entry name" value="ECF_transporter_component"/>
</dbReference>
<feature type="transmembrane region" description="Helical" evidence="6">
    <location>
        <begin position="194"/>
        <end position="214"/>
    </location>
</feature>
<evidence type="ECO:0000256" key="2">
    <source>
        <dbReference type="ARBA" id="ARBA00022475"/>
    </source>
</evidence>
<sequence>MIKISPTFSLLGAIFYSISLSFSTIHFLYFIPLAFVLFCQYSNIFKILKRVLILNIFIIMIFFVLLFQSTFEEALNIYLRTNMIILFNLAIFYSSSGYDIVRALDTLKFPKTIISSVYFSLKMIQILSLELKNIKMMLKARGFKANTSFFTYETYGNLFGHIFVKAIRKAQALEESFSLRNFNGKIYLMNTENFSYYDFILLVLIFVLYIKGFIF</sequence>
<keyword evidence="5 6" id="KW-0472">Membrane</keyword>
<dbReference type="Proteomes" id="UP000289718">
    <property type="component" value="Unassembled WGS sequence"/>
</dbReference>
<evidence type="ECO:0000256" key="6">
    <source>
        <dbReference type="SAM" id="Phobius"/>
    </source>
</evidence>
<dbReference type="RefSeq" id="WP_129062287.1">
    <property type="nucleotide sequence ID" value="NZ_NXIE01000005.1"/>
</dbReference>
<keyword evidence="4 6" id="KW-1133">Transmembrane helix</keyword>
<dbReference type="OrthoDB" id="4533at2"/>
<dbReference type="Pfam" id="PF02361">
    <property type="entry name" value="CbiQ"/>
    <property type="match status" value="1"/>
</dbReference>
<reference evidence="7 8" key="1">
    <citation type="submission" date="2017-09" db="EMBL/GenBank/DDBJ databases">
        <title>Genomics of the genus Arcobacter.</title>
        <authorList>
            <person name="Perez-Cataluna A."/>
            <person name="Figueras M.J."/>
            <person name="Salas-Masso N."/>
        </authorList>
    </citation>
    <scope>NUCLEOTIDE SEQUENCE [LARGE SCALE GENOMIC DNA]</scope>
    <source>
        <strain evidence="7 8">F156-34</strain>
    </source>
</reference>
<organism evidence="7 8">
    <name type="scientific">Halarcobacter mediterraneus</name>
    <dbReference type="NCBI Taxonomy" id="2023153"/>
    <lineage>
        <taxon>Bacteria</taxon>
        <taxon>Pseudomonadati</taxon>
        <taxon>Campylobacterota</taxon>
        <taxon>Epsilonproteobacteria</taxon>
        <taxon>Campylobacterales</taxon>
        <taxon>Arcobacteraceae</taxon>
        <taxon>Halarcobacter</taxon>
    </lineage>
</organism>
<proteinExistence type="predicted"/>
<protein>
    <submittedName>
        <fullName evidence="7">Cobalt ABC transporter permease</fullName>
    </submittedName>
</protein>
<evidence type="ECO:0000256" key="1">
    <source>
        <dbReference type="ARBA" id="ARBA00004141"/>
    </source>
</evidence>
<dbReference type="CDD" id="cd16914">
    <property type="entry name" value="EcfT"/>
    <property type="match status" value="1"/>
</dbReference>
<feature type="transmembrane region" description="Helical" evidence="6">
    <location>
        <begin position="77"/>
        <end position="101"/>
    </location>
</feature>
<dbReference type="GO" id="GO:0005886">
    <property type="term" value="C:plasma membrane"/>
    <property type="evidence" value="ECO:0007669"/>
    <property type="project" value="UniProtKB-ARBA"/>
</dbReference>
<name>A0A4Q1B063_9BACT</name>
<keyword evidence="2" id="KW-1003">Cell membrane</keyword>
<comment type="caution">
    <text evidence="7">The sequence shown here is derived from an EMBL/GenBank/DDBJ whole genome shotgun (WGS) entry which is preliminary data.</text>
</comment>